<gene>
    <name evidence="2" type="ORF">METZ01_LOCUS489398</name>
</gene>
<name>A0A383CWT0_9ZZZZ</name>
<dbReference type="EMBL" id="UINC01212285">
    <property type="protein sequence ID" value="SVE36544.1"/>
    <property type="molecule type" value="Genomic_DNA"/>
</dbReference>
<evidence type="ECO:0000256" key="1">
    <source>
        <dbReference type="SAM" id="Phobius"/>
    </source>
</evidence>
<feature type="transmembrane region" description="Helical" evidence="1">
    <location>
        <begin position="12"/>
        <end position="34"/>
    </location>
</feature>
<proteinExistence type="predicted"/>
<evidence type="ECO:0000313" key="2">
    <source>
        <dbReference type="EMBL" id="SVE36544.1"/>
    </source>
</evidence>
<keyword evidence="1" id="KW-0812">Transmembrane</keyword>
<keyword evidence="1" id="KW-1133">Transmembrane helix</keyword>
<sequence length="65" mass="7176">MLVFNKEEMQDMGFSLHFHSLTCVTICLVSAMIISKKEMEACLEGKIGDPHAWLGLHLLGEGKGV</sequence>
<accession>A0A383CWT0</accession>
<feature type="non-terminal residue" evidence="2">
    <location>
        <position position="65"/>
    </location>
</feature>
<reference evidence="2" key="1">
    <citation type="submission" date="2018-05" db="EMBL/GenBank/DDBJ databases">
        <authorList>
            <person name="Lanie J.A."/>
            <person name="Ng W.-L."/>
            <person name="Kazmierczak K.M."/>
            <person name="Andrzejewski T.M."/>
            <person name="Davidsen T.M."/>
            <person name="Wayne K.J."/>
            <person name="Tettelin H."/>
            <person name="Glass J.I."/>
            <person name="Rusch D."/>
            <person name="Podicherti R."/>
            <person name="Tsui H.-C.T."/>
            <person name="Winkler M.E."/>
        </authorList>
    </citation>
    <scope>NUCLEOTIDE SEQUENCE</scope>
</reference>
<dbReference type="AlphaFoldDB" id="A0A383CWT0"/>
<organism evidence="2">
    <name type="scientific">marine metagenome</name>
    <dbReference type="NCBI Taxonomy" id="408172"/>
    <lineage>
        <taxon>unclassified sequences</taxon>
        <taxon>metagenomes</taxon>
        <taxon>ecological metagenomes</taxon>
    </lineage>
</organism>
<keyword evidence="1" id="KW-0472">Membrane</keyword>
<protein>
    <submittedName>
        <fullName evidence="2">Uncharacterized protein</fullName>
    </submittedName>
</protein>